<dbReference type="EC" id="4.6.1.1" evidence="2"/>
<reference evidence="2" key="6">
    <citation type="journal article" date="2017" name="Nat. Commun.">
        <title>Evolutionary dynamics and genomic features of the Elizabethkingia anophelis 2015 to 2016 Wisconsin outbreak strain.</title>
        <authorList>
            <person name="Perrin A."/>
            <person name="Larsonneur E."/>
            <person name="Nicholson A.C."/>
            <person name="Edwards D.J."/>
            <person name="Gundlach K.M."/>
            <person name="Whitney A.M."/>
            <person name="Gulvik C.A."/>
            <person name="Bell M.E."/>
            <person name="Rendueles O."/>
            <person name="Cury J."/>
            <person name="Hugon P."/>
            <person name="Clermont D."/>
            <person name="Enouf V."/>
            <person name="Loparev V."/>
            <person name="Juieng P."/>
            <person name="Monson T."/>
            <person name="Warshauer D."/>
            <person name="Elbadawi L.I."/>
            <person name="Walters M.S."/>
            <person name="Crist M.B."/>
            <person name="Noble-Wang J."/>
            <person name="Borlaug G."/>
            <person name="Rocha E.P.C."/>
            <person name="Criscuolo A."/>
            <person name="Touchon M."/>
            <person name="Davis J.P."/>
            <person name="Holt K.E."/>
            <person name="McQuiston J.R."/>
            <person name="Brisse S."/>
        </authorList>
    </citation>
    <scope>NUCLEOTIDE SEQUENCE</scope>
</reference>
<organism evidence="2">
    <name type="scientific">Elizabethkingia anophelis</name>
    <dbReference type="NCBI Taxonomy" id="1117645"/>
    <lineage>
        <taxon>Bacteria</taxon>
        <taxon>Pseudomonadati</taxon>
        <taxon>Bacteroidota</taxon>
        <taxon>Flavobacteriia</taxon>
        <taxon>Flavobacteriales</taxon>
        <taxon>Weeksellaceae</taxon>
        <taxon>Elizabethkingia</taxon>
    </lineage>
</organism>
<dbReference type="InterPro" id="IPR050697">
    <property type="entry name" value="Adenylyl/Guanylyl_Cyclase_3/4"/>
</dbReference>
<reference evidence="2" key="5">
    <citation type="journal article" date="2017" name="Genome Announc.">
        <title>Complete Circularized Genome Sequences of Four Strains of Elizabethkingia anophelis, Including Two Novel Strains Isolated from Wild-Caught Anopheles sinensis.</title>
        <authorList>
            <person name="Pei D."/>
            <person name="Nicholson A.C."/>
            <person name="Jiang J."/>
            <person name="Chen H."/>
            <person name="Whitney A.M."/>
            <person name="Villarma A."/>
            <person name="Bell M."/>
            <person name="Humrighouse B."/>
            <person name="Rowe L.A."/>
            <person name="Sheth M."/>
            <person name="Batra D."/>
            <person name="Juieng P."/>
            <person name="Loparev V.N."/>
            <person name="McQuiston J.R."/>
            <person name="Lan Y."/>
            <person name="Ma Y."/>
            <person name="Xu J."/>
        </authorList>
    </citation>
    <scope>NUCLEOTIDE SEQUENCE</scope>
</reference>
<dbReference type="InterPro" id="IPR029787">
    <property type="entry name" value="Nucleotide_cyclase"/>
</dbReference>
<reference evidence="2" key="3">
    <citation type="journal article" date="2016" name="Genome Announc.">
        <title>Complete Genome Sequences of Four Strains from the 2015-2016 Elizabethkingia anophelis Outbreak.</title>
        <authorList>
            <person name="Nicholson A.C."/>
            <person name="Whitney A.M."/>
            <person name="Emery B.D."/>
            <person name="Bell M.E."/>
            <person name="Gartin J.T."/>
            <person name="Humrighouse B.W."/>
            <person name="Loparev V.N."/>
            <person name="Batra D."/>
            <person name="Sheth M."/>
            <person name="Rowe L.A."/>
            <person name="Juieng P."/>
            <person name="Knipe K."/>
            <person name="Gulvik C."/>
            <person name="McQuiston J.R."/>
        </authorList>
    </citation>
    <scope>NUCLEOTIDE SEQUENCE</scope>
</reference>
<reference evidence="2" key="7">
    <citation type="journal article" date="2017" name="Sci. Rep.">
        <title>Genomic features, phylogenetic relationships, and comparative genomics of Elizabethkingia anophelis strain EM361-97 isolated in Taiwan.</title>
        <authorList>
            <person name="Lin J.N."/>
            <person name="Lai C.H."/>
            <person name="Yang C.H."/>
            <person name="Huang Y.H."/>
            <person name="Lin H.H."/>
        </authorList>
    </citation>
    <scope>NUCLEOTIDE SEQUENCE</scope>
</reference>
<sequence>MNLKDLIEEINNDVIDITQTGFEYINTNLVPNRGDNQLTFGRGVTKRGKILRSCVLYVDIRNSVALTEKHHTQTMGRIYSAFTKAVLKAAKHHFGHIRNIIGDRVMIVFPSKNCFVNAVHCAITINHISKNIINKQFKEVDFKCGIGIDYGDLKVIKVGLQRRNNEGTENRSLVWVGYPANIASRLTDAANKIVTEDYFEVTRNKINPRAIKPMYALPSKLLLRSPGYDPNAPLYLPDIEIVELSTEEFANSITSIRDGELFMTGGRFIKFSKKVREVNYPAILITQKVFDGYKNAEPNAVDIKNSYWKEQKHNIKNVSGNIFGSMLTWKLT</sequence>
<dbReference type="GO" id="GO:0035556">
    <property type="term" value="P:intracellular signal transduction"/>
    <property type="evidence" value="ECO:0007669"/>
    <property type="project" value="InterPro"/>
</dbReference>
<reference evidence="2" key="4">
    <citation type="journal article" date="2016" name="Sci. Rep.">
        <title>Genomic epidemiology and global diversity of the emerging bacterial pathogen Elizabethkingia anophelis.</title>
        <authorList>
            <person name="Breurec S."/>
            <person name="Criscuolo A."/>
            <person name="Diancourt L."/>
            <person name="Rendueles O."/>
            <person name="Vandenbogaert M."/>
            <person name="Passet V."/>
            <person name="Caro V."/>
            <person name="Rocha E.P."/>
            <person name="Touchon M."/>
            <person name="Brisse S."/>
        </authorList>
    </citation>
    <scope>NUCLEOTIDE SEQUENCE</scope>
</reference>
<keyword evidence="2" id="KW-0456">Lyase</keyword>
<dbReference type="CDD" id="cd07302">
    <property type="entry name" value="CHD"/>
    <property type="match status" value="1"/>
</dbReference>
<feature type="domain" description="Guanylate cyclase" evidence="1">
    <location>
        <begin position="54"/>
        <end position="187"/>
    </location>
</feature>
<dbReference type="Gene3D" id="3.30.70.1230">
    <property type="entry name" value="Nucleotide cyclase"/>
    <property type="match status" value="1"/>
</dbReference>
<dbReference type="RefSeq" id="WP_058877911.1">
    <property type="nucleotide sequence ID" value="NZ_CP077751.1"/>
</dbReference>
<evidence type="ECO:0000313" key="2">
    <source>
        <dbReference type="EMBL" id="DAC75032.1"/>
    </source>
</evidence>
<reference evidence="2" key="1">
    <citation type="journal article" date="2014" name="Genome Biol. Evol.">
        <title>Comparative genomic analysis of malaria mosquito vector-associated novel pathogen Elizabethkingia anophelis.</title>
        <authorList>
            <person name="Teo J."/>
            <person name="Tan S.Y."/>
            <person name="Liu Y."/>
            <person name="Tay M."/>
            <person name="Ding Y."/>
            <person name="Li Y."/>
            <person name="Kjelleberg S."/>
            <person name="Givskov M."/>
            <person name="Lin R.T."/>
            <person name="Yang L."/>
        </authorList>
    </citation>
    <scope>NUCLEOTIDE SEQUENCE</scope>
</reference>
<dbReference type="EMBL" id="BK010598">
    <property type="protein sequence ID" value="DAC75032.1"/>
    <property type="molecule type" value="Genomic_DNA"/>
</dbReference>
<dbReference type="SUPFAM" id="SSF55073">
    <property type="entry name" value="Nucleotide cyclase"/>
    <property type="match status" value="1"/>
</dbReference>
<evidence type="ECO:0000259" key="1">
    <source>
        <dbReference type="PROSITE" id="PS50125"/>
    </source>
</evidence>
<reference evidence="2" key="8">
    <citation type="journal article" date="2018" name="J. ISSAAS">
        <title>In Silico Identification of Three Types of Integrative and Conjugative Elements (ICEs) in Elizabethkingia anophelis Strains Isolated from Around the World.</title>
        <authorList>
            <person name="Xu J."/>
            <person name="Pei D."/>
            <person name="Nicholson A."/>
            <person name="Lan Y."/>
            <person name="Xia Q."/>
        </authorList>
    </citation>
    <scope>NUCLEOTIDE SEQUENCE</scope>
</reference>
<name>A0A455ZDY5_9FLAO</name>
<dbReference type="PANTHER" id="PTHR43081">
    <property type="entry name" value="ADENYLATE CYCLASE, TERMINAL-DIFFERENTIATION SPECIFIC-RELATED"/>
    <property type="match status" value="1"/>
</dbReference>
<accession>A0A455ZDY5</accession>
<dbReference type="PROSITE" id="PS50125">
    <property type="entry name" value="GUANYLATE_CYCLASE_2"/>
    <property type="match status" value="1"/>
</dbReference>
<proteinExistence type="predicted"/>
<protein>
    <submittedName>
        <fullName evidence="2">Adenylate cyclase</fullName>
        <ecNumber evidence="2">4.6.1.1</ecNumber>
    </submittedName>
</protein>
<reference evidence="2" key="2">
    <citation type="journal article" date="2014" name="PLoS ONE">
        <title>Insights from the genome annotation of Elizabethkingia anophelis from the malaria vector Anopheles gambiae.</title>
        <authorList>
            <person name="Kukutla P."/>
            <person name="Lindberg B.G."/>
            <person name="Pei D."/>
            <person name="Rayl M."/>
            <person name="Yu W."/>
            <person name="Steritz M."/>
            <person name="Faye I."/>
            <person name="Xu J."/>
        </authorList>
    </citation>
    <scope>NUCLEOTIDE SEQUENCE</scope>
</reference>
<dbReference type="GO" id="GO:0009190">
    <property type="term" value="P:cyclic nucleotide biosynthetic process"/>
    <property type="evidence" value="ECO:0007669"/>
    <property type="project" value="InterPro"/>
</dbReference>
<dbReference type="InterPro" id="IPR001054">
    <property type="entry name" value="A/G_cyclase"/>
</dbReference>
<dbReference type="GO" id="GO:0004016">
    <property type="term" value="F:adenylate cyclase activity"/>
    <property type="evidence" value="ECO:0007669"/>
    <property type="project" value="UniProtKB-EC"/>
</dbReference>
<dbReference type="PANTHER" id="PTHR43081:SF1">
    <property type="entry name" value="ADENYLATE CYCLASE, TERMINAL-DIFFERENTIATION SPECIFIC"/>
    <property type="match status" value="1"/>
</dbReference>
<dbReference type="AlphaFoldDB" id="A0A455ZDY5"/>